<keyword evidence="11" id="KW-0732">Signal</keyword>
<feature type="transmembrane region" description="Helical" evidence="10">
    <location>
        <begin position="159"/>
        <end position="179"/>
    </location>
</feature>
<keyword evidence="8" id="KW-1015">Disulfide bond</keyword>
<proteinExistence type="inferred from homology"/>
<accession>A0A4Q2SK83</accession>
<dbReference type="Proteomes" id="UP000293291">
    <property type="component" value="Unassembled WGS sequence"/>
</dbReference>
<dbReference type="GO" id="GO:0016020">
    <property type="term" value="C:membrane"/>
    <property type="evidence" value="ECO:0007669"/>
    <property type="project" value="UniProtKB-SubCell"/>
</dbReference>
<feature type="transmembrane region" description="Helical" evidence="10">
    <location>
        <begin position="107"/>
        <end position="129"/>
    </location>
</feature>
<dbReference type="GO" id="GO:0016491">
    <property type="term" value="F:oxidoreductase activity"/>
    <property type="evidence" value="ECO:0007669"/>
    <property type="project" value="UniProtKB-KW"/>
</dbReference>
<comment type="subcellular location">
    <subcellularLocation>
        <location evidence="1">Membrane</location>
        <topology evidence="1">Multi-pass membrane protein</topology>
    </subcellularLocation>
</comment>
<keyword evidence="4" id="KW-0874">Quinone</keyword>
<comment type="caution">
    <text evidence="13">The sequence shown here is derived from an EMBL/GenBank/DDBJ whole genome shotgun (WGS) entry which is preliminary data.</text>
</comment>
<dbReference type="AlphaFoldDB" id="A0A4Q2SK83"/>
<feature type="chain" id="PRO_5020969669" evidence="11">
    <location>
        <begin position="17"/>
        <end position="185"/>
    </location>
</feature>
<keyword evidence="14" id="KW-1185">Reference proteome</keyword>
<dbReference type="EMBL" id="SDWU01000002">
    <property type="protein sequence ID" value="RYC04409.1"/>
    <property type="molecule type" value="Genomic_DNA"/>
</dbReference>
<evidence type="ECO:0000256" key="7">
    <source>
        <dbReference type="ARBA" id="ARBA00023136"/>
    </source>
</evidence>
<evidence type="ECO:0000256" key="10">
    <source>
        <dbReference type="SAM" id="Phobius"/>
    </source>
</evidence>
<evidence type="ECO:0000313" key="14">
    <source>
        <dbReference type="Proteomes" id="UP000293291"/>
    </source>
</evidence>
<keyword evidence="6" id="KW-0560">Oxidoreductase</keyword>
<gene>
    <name evidence="13" type="ORF">EUA07_01940</name>
</gene>
<organism evidence="13 14">
    <name type="scientific">Nocardioides ganghwensis</name>
    <dbReference type="NCBI Taxonomy" id="252230"/>
    <lineage>
        <taxon>Bacteria</taxon>
        <taxon>Bacillati</taxon>
        <taxon>Actinomycetota</taxon>
        <taxon>Actinomycetes</taxon>
        <taxon>Propionibacteriales</taxon>
        <taxon>Nocardioidaceae</taxon>
        <taxon>Nocardioides</taxon>
    </lineage>
</organism>
<evidence type="ECO:0000256" key="5">
    <source>
        <dbReference type="ARBA" id="ARBA00022989"/>
    </source>
</evidence>
<dbReference type="GO" id="GO:0048038">
    <property type="term" value="F:quinone binding"/>
    <property type="evidence" value="ECO:0007669"/>
    <property type="project" value="UniProtKB-KW"/>
</dbReference>
<name>A0A4Q2SK83_9ACTN</name>
<evidence type="ECO:0000256" key="6">
    <source>
        <dbReference type="ARBA" id="ARBA00023002"/>
    </source>
</evidence>
<evidence type="ECO:0000313" key="13">
    <source>
        <dbReference type="EMBL" id="RYC04409.1"/>
    </source>
</evidence>
<evidence type="ECO:0000256" key="8">
    <source>
        <dbReference type="ARBA" id="ARBA00023157"/>
    </source>
</evidence>
<dbReference type="InterPro" id="IPR041714">
    <property type="entry name" value="VKOR_Actinobacteria"/>
</dbReference>
<evidence type="ECO:0000256" key="11">
    <source>
        <dbReference type="SAM" id="SignalP"/>
    </source>
</evidence>
<keyword evidence="7 10" id="KW-0472">Membrane</keyword>
<feature type="signal peptide" evidence="11">
    <location>
        <begin position="1"/>
        <end position="16"/>
    </location>
</feature>
<keyword evidence="3 10" id="KW-0812">Transmembrane</keyword>
<dbReference type="Pfam" id="PF07884">
    <property type="entry name" value="VKOR"/>
    <property type="match status" value="1"/>
</dbReference>
<evidence type="ECO:0000256" key="9">
    <source>
        <dbReference type="ARBA" id="ARBA00023284"/>
    </source>
</evidence>
<dbReference type="OrthoDB" id="9783799at2"/>
<dbReference type="Gene3D" id="1.20.1440.130">
    <property type="entry name" value="VKOR domain"/>
    <property type="match status" value="1"/>
</dbReference>
<dbReference type="InterPro" id="IPR012932">
    <property type="entry name" value="VKOR"/>
</dbReference>
<comment type="similarity">
    <text evidence="2">Belongs to the VKOR family.</text>
</comment>
<evidence type="ECO:0000259" key="12">
    <source>
        <dbReference type="SMART" id="SM00756"/>
    </source>
</evidence>
<keyword evidence="5 10" id="KW-1133">Transmembrane helix</keyword>
<reference evidence="13 14" key="1">
    <citation type="submission" date="2019-01" db="EMBL/GenBank/DDBJ databases">
        <title>Novel species of Nocardioides.</title>
        <authorList>
            <person name="Liu Q."/>
            <person name="Xin Y.-H."/>
        </authorList>
    </citation>
    <scope>NUCLEOTIDE SEQUENCE [LARGE SCALE GENOMIC DNA]</scope>
    <source>
        <strain evidence="13 14">CGMCC 4.6875</strain>
    </source>
</reference>
<evidence type="ECO:0000256" key="2">
    <source>
        <dbReference type="ARBA" id="ARBA00006214"/>
    </source>
</evidence>
<feature type="domain" description="Vitamin K epoxide reductase" evidence="12">
    <location>
        <begin position="1"/>
        <end position="135"/>
    </location>
</feature>
<feature type="transmembrane region" description="Helical" evidence="10">
    <location>
        <begin position="83"/>
        <end position="101"/>
    </location>
</feature>
<dbReference type="CDD" id="cd12922">
    <property type="entry name" value="VKOR_5"/>
    <property type="match status" value="1"/>
</dbReference>
<feature type="transmembrane region" description="Helical" evidence="10">
    <location>
        <begin position="57"/>
        <end position="76"/>
    </location>
</feature>
<evidence type="ECO:0000256" key="3">
    <source>
        <dbReference type="ARBA" id="ARBA00022692"/>
    </source>
</evidence>
<sequence length="185" mass="19773">MLLWSAASLVASFVLAAEAVTLAGNQDAVFGCDINAVVSCGTVGSSWQASVFGFPNAFLGLVSEPVVLTLAAAGLAGVRLPRWMMLTAQAGYTLGLALAYWLLHQAIFHIGAVCPWCLLVTVATTFVFVEMTRINVLEGNLPLPRAARRFLEEVIHHRLDLLATAVWLCGILLLLVTRYGSALFG</sequence>
<protein>
    <submittedName>
        <fullName evidence="13">Vitamin K epoxide reductase family protein</fullName>
    </submittedName>
</protein>
<evidence type="ECO:0000256" key="1">
    <source>
        <dbReference type="ARBA" id="ARBA00004141"/>
    </source>
</evidence>
<dbReference type="SMART" id="SM00756">
    <property type="entry name" value="VKc"/>
    <property type="match status" value="1"/>
</dbReference>
<keyword evidence="9" id="KW-0676">Redox-active center</keyword>
<dbReference type="InterPro" id="IPR038354">
    <property type="entry name" value="VKOR_sf"/>
</dbReference>
<evidence type="ECO:0000256" key="4">
    <source>
        <dbReference type="ARBA" id="ARBA00022719"/>
    </source>
</evidence>